<dbReference type="GO" id="GO:0060320">
    <property type="term" value="P:rejection of self pollen"/>
    <property type="evidence" value="ECO:0007669"/>
    <property type="project" value="UniProtKB-KW"/>
</dbReference>
<keyword evidence="9" id="KW-1185">Reference proteome</keyword>
<sequence>MTREGDPEQGPWKPARNFSATLVRTVTGVGELEARVASKSSCSLARDPFYVIMMMSNTALSDTGNVWMRNSLPNQKDLIVHCKSAKEDMGYHRVHPRGAYDLLYKLRYEQYFIRLYEINDNWCHLWQGQDFKHHQLFDVQSGEQWEAREDGIYRWSALVYAWDATRSKAFSLGSSCFSLGLLSVSSFFFFYFI</sequence>
<reference evidence="8" key="2">
    <citation type="submission" date="2015-03" db="UniProtKB">
        <authorList>
            <consortium name="EnsemblPlants"/>
        </authorList>
    </citation>
    <scope>IDENTIFICATION</scope>
</reference>
<dbReference type="Gramene" id="Bo3g083590.1">
    <property type="protein sequence ID" value="Bo3g083590.1"/>
    <property type="gene ID" value="Bo3g083590"/>
</dbReference>
<evidence type="ECO:0000256" key="5">
    <source>
        <dbReference type="ARBA" id="ARBA00022729"/>
    </source>
</evidence>
<dbReference type="AlphaFoldDB" id="A0A0D3BD58"/>
<dbReference type="Pfam" id="PF05938">
    <property type="entry name" value="Self-incomp_S1"/>
    <property type="match status" value="1"/>
</dbReference>
<evidence type="ECO:0000313" key="8">
    <source>
        <dbReference type="EnsemblPlants" id="Bo3g083590.1"/>
    </source>
</evidence>
<name>A0A0D3BD58_BRAOL</name>
<reference evidence="8 9" key="1">
    <citation type="journal article" date="2014" name="Genome Biol.">
        <title>Transcriptome and methylome profiling reveals relics of genome dominance in the mesopolyploid Brassica oleracea.</title>
        <authorList>
            <person name="Parkin I.A."/>
            <person name="Koh C."/>
            <person name="Tang H."/>
            <person name="Robinson S.J."/>
            <person name="Kagale S."/>
            <person name="Clarke W.E."/>
            <person name="Town C.D."/>
            <person name="Nixon J."/>
            <person name="Krishnakumar V."/>
            <person name="Bidwell S.L."/>
            <person name="Denoeud F."/>
            <person name="Belcram H."/>
            <person name="Links M.G."/>
            <person name="Just J."/>
            <person name="Clarke C."/>
            <person name="Bender T."/>
            <person name="Huebert T."/>
            <person name="Mason A.S."/>
            <person name="Pires J.C."/>
            <person name="Barker G."/>
            <person name="Moore J."/>
            <person name="Walley P.G."/>
            <person name="Manoli S."/>
            <person name="Batley J."/>
            <person name="Edwards D."/>
            <person name="Nelson M.N."/>
            <person name="Wang X."/>
            <person name="Paterson A.H."/>
            <person name="King G."/>
            <person name="Bancroft I."/>
            <person name="Chalhoub B."/>
            <person name="Sharpe A.G."/>
        </authorList>
    </citation>
    <scope>NUCLEOTIDE SEQUENCE</scope>
    <source>
        <strain evidence="8 9">cv. TO1000</strain>
    </source>
</reference>
<keyword evidence="3 6" id="KW-0713">Self-incompatibility</keyword>
<accession>A0A0D3BD58</accession>
<keyword evidence="5" id="KW-0732">Signal</keyword>
<dbReference type="InterPro" id="IPR010264">
    <property type="entry name" value="Self-incomp_S1"/>
</dbReference>
<dbReference type="OMA" id="INDNWCH"/>
<keyword evidence="4 6" id="KW-0964">Secreted</keyword>
<keyword evidence="7" id="KW-0812">Transmembrane</keyword>
<dbReference type="PANTHER" id="PTHR31232">
    <property type="match status" value="1"/>
</dbReference>
<proteinExistence type="inferred from homology"/>
<evidence type="ECO:0000256" key="6">
    <source>
        <dbReference type="RuleBase" id="RU367044"/>
    </source>
</evidence>
<evidence type="ECO:0000256" key="1">
    <source>
        <dbReference type="ARBA" id="ARBA00004613"/>
    </source>
</evidence>
<keyword evidence="7" id="KW-0472">Membrane</keyword>
<dbReference type="HOGENOM" id="CLU_121628_0_0_1"/>
<comment type="subcellular location">
    <subcellularLocation>
        <location evidence="1 6">Secreted</location>
    </subcellularLocation>
</comment>
<organism evidence="8 9">
    <name type="scientific">Brassica oleracea var. oleracea</name>
    <dbReference type="NCBI Taxonomy" id="109376"/>
    <lineage>
        <taxon>Eukaryota</taxon>
        <taxon>Viridiplantae</taxon>
        <taxon>Streptophyta</taxon>
        <taxon>Embryophyta</taxon>
        <taxon>Tracheophyta</taxon>
        <taxon>Spermatophyta</taxon>
        <taxon>Magnoliopsida</taxon>
        <taxon>eudicotyledons</taxon>
        <taxon>Gunneridae</taxon>
        <taxon>Pentapetalae</taxon>
        <taxon>rosids</taxon>
        <taxon>malvids</taxon>
        <taxon>Brassicales</taxon>
        <taxon>Brassicaceae</taxon>
        <taxon>Brassiceae</taxon>
        <taxon>Brassica</taxon>
    </lineage>
</organism>
<dbReference type="Proteomes" id="UP000032141">
    <property type="component" value="Chromosome C3"/>
</dbReference>
<evidence type="ECO:0000256" key="3">
    <source>
        <dbReference type="ARBA" id="ARBA00022471"/>
    </source>
</evidence>
<dbReference type="PANTHER" id="PTHR31232:SF35">
    <property type="entry name" value="S-PROTEIN HOMOLOG 26"/>
    <property type="match status" value="1"/>
</dbReference>
<comment type="similarity">
    <text evidence="2 6">Belongs to the plant self-incompatibility (S1) protein family.</text>
</comment>
<protein>
    <recommendedName>
        <fullName evidence="6">S-protein homolog</fullName>
    </recommendedName>
</protein>
<dbReference type="EnsemblPlants" id="Bo3g083590.1">
    <property type="protein sequence ID" value="Bo3g083590.1"/>
    <property type="gene ID" value="Bo3g083590"/>
</dbReference>
<evidence type="ECO:0000256" key="7">
    <source>
        <dbReference type="SAM" id="Phobius"/>
    </source>
</evidence>
<feature type="transmembrane region" description="Helical" evidence="7">
    <location>
        <begin position="169"/>
        <end position="192"/>
    </location>
</feature>
<evidence type="ECO:0000313" key="9">
    <source>
        <dbReference type="Proteomes" id="UP000032141"/>
    </source>
</evidence>
<evidence type="ECO:0000256" key="4">
    <source>
        <dbReference type="ARBA" id="ARBA00022525"/>
    </source>
</evidence>
<evidence type="ECO:0000256" key="2">
    <source>
        <dbReference type="ARBA" id="ARBA00005581"/>
    </source>
</evidence>
<keyword evidence="7" id="KW-1133">Transmembrane helix</keyword>
<dbReference type="GO" id="GO:0005576">
    <property type="term" value="C:extracellular region"/>
    <property type="evidence" value="ECO:0007669"/>
    <property type="project" value="UniProtKB-SubCell"/>
</dbReference>